<evidence type="ECO:0000313" key="2">
    <source>
        <dbReference type="Proteomes" id="UP000501443"/>
    </source>
</evidence>
<dbReference type="InterPro" id="IPR007833">
    <property type="entry name" value="Capsule_polysaccharide_synth"/>
</dbReference>
<dbReference type="EMBL" id="CP053543">
    <property type="protein sequence ID" value="QJY39826.1"/>
    <property type="molecule type" value="Genomic_DNA"/>
</dbReference>
<name>A0AAE7B2I9_9VIBR</name>
<dbReference type="Pfam" id="PF05159">
    <property type="entry name" value="Capsule_synth"/>
    <property type="match status" value="3"/>
</dbReference>
<proteinExistence type="predicted"/>
<accession>A0AAE7B2I9</accession>
<dbReference type="CDD" id="cd16439">
    <property type="entry name" value="beta_Kdo_transferase_KpsC_2"/>
    <property type="match status" value="1"/>
</dbReference>
<protein>
    <submittedName>
        <fullName evidence="1">Capsular polysaccharide biosynthesis protein</fullName>
    </submittedName>
</protein>
<sequence length="656" mass="73816">MRGRIFSRGIQALSKELNLLDIKLSNKKYSVVIGWGFKSTAKRARDYAASHNLPYLALEDGFLRSVGLGVAGAQPLSLVIDEVGIYYDTRQPSRLEQLITANGDLVDDAVARSHRCISAIREHRLSKYNQNKSDPQLRAAAPKVVVVDQTQGDASVVGAMADQDTFVQMLRRAVEAHSHETVWVKVHPDVVHGKKKGFLYPLPFEHPNIKLYAEPINPWDFLDTATHVYTVSSLMGFEALMAGAQVHCFGMPFYAGWGLTHDQQSCDRRNLSRTLEQVFDAAYIQYARYVDPILKERCEIERIISYMSDQLALQANVEMAVSLSRLSWWKQRWIGDYLKAWRFSPSANGKAIRWGRGEPDEGSFCIEDGFIRSVGLGVHFNRPVSLVCDRRGIYFDARVESDLEYALNNTECSDWAQWRARELITQLLAANLTKYNVGADTVLDLPADQKIILVPGQVESDASIRCGSPDVTTNEALLRAARDAEPDAYIIYKPHPDVVAGQRDQGQWQGDFTTLADRVETDVAMAQLLDQVDGVHTMTSLAGFEALLRGKQVTTYGMPFYAGWGLTHDMMACARRGRQHSLESLVYFALVGYPTYVDPLTRRTCSAEQAIERLRQMKCGAVEVKDTKLQLLLMLKRVKHTAKRWVYPAVKPFLTK</sequence>
<organism evidence="1 2">
    <name type="scientific">Vibrio europaeus</name>
    <dbReference type="NCBI Taxonomy" id="300876"/>
    <lineage>
        <taxon>Bacteria</taxon>
        <taxon>Pseudomonadati</taxon>
        <taxon>Pseudomonadota</taxon>
        <taxon>Gammaproteobacteria</taxon>
        <taxon>Vibrionales</taxon>
        <taxon>Vibrionaceae</taxon>
        <taxon>Vibrio</taxon>
        <taxon>Vibrio oreintalis group</taxon>
    </lineage>
</organism>
<dbReference type="GO" id="GO:0000271">
    <property type="term" value="P:polysaccharide biosynthetic process"/>
    <property type="evidence" value="ECO:0007669"/>
    <property type="project" value="InterPro"/>
</dbReference>
<dbReference type="RefSeq" id="WP_171803542.1">
    <property type="nucleotide sequence ID" value="NZ_CP053543.1"/>
</dbReference>
<reference evidence="1 2" key="1">
    <citation type="submission" date="2020-05" db="EMBL/GenBank/DDBJ databases">
        <title>First description outside Europe of the emergent pathogen for shellfish aquaculture Vibrio europaeus.</title>
        <authorList>
            <person name="Dubert J."/>
            <person name="Rojas R."/>
        </authorList>
    </citation>
    <scope>NUCLEOTIDE SEQUENCE [LARGE SCALE GENOMIC DNA]</scope>
    <source>
        <strain evidence="1 2">NPI-1</strain>
    </source>
</reference>
<dbReference type="CDD" id="cd16440">
    <property type="entry name" value="beta_Kdo_transferase_KpsC_1"/>
    <property type="match status" value="1"/>
</dbReference>
<dbReference type="AlphaFoldDB" id="A0AAE7B2I9"/>
<gene>
    <name evidence="1" type="ORF">HOO69_20195</name>
</gene>
<dbReference type="Proteomes" id="UP000501443">
    <property type="component" value="Chromosome 2"/>
</dbReference>
<evidence type="ECO:0000313" key="1">
    <source>
        <dbReference type="EMBL" id="QJY39826.1"/>
    </source>
</evidence>
<dbReference type="GO" id="GO:0015774">
    <property type="term" value="P:polysaccharide transport"/>
    <property type="evidence" value="ECO:0007669"/>
    <property type="project" value="InterPro"/>
</dbReference>